<dbReference type="RefSeq" id="XP_056794249.1">
    <property type="nucleotide sequence ID" value="XM_056929956.1"/>
</dbReference>
<reference evidence="2" key="1">
    <citation type="submission" date="2022-12" db="EMBL/GenBank/DDBJ databases">
        <authorList>
            <person name="Petersen C."/>
        </authorList>
    </citation>
    <scope>NUCLEOTIDE SEQUENCE</scope>
    <source>
        <strain evidence="2">IBT 30728</strain>
    </source>
</reference>
<dbReference type="PANTHER" id="PTHR42064">
    <property type="entry name" value="YALI0F28677P"/>
    <property type="match status" value="1"/>
</dbReference>
<feature type="compositionally biased region" description="Polar residues" evidence="1">
    <location>
        <begin position="1085"/>
        <end position="1098"/>
    </location>
</feature>
<gene>
    <name evidence="2" type="ORF">N7539_000352</name>
</gene>
<feature type="region of interest" description="Disordered" evidence="1">
    <location>
        <begin position="1"/>
        <end position="96"/>
    </location>
</feature>
<keyword evidence="3" id="KW-1185">Reference proteome</keyword>
<feature type="compositionally biased region" description="Basic and acidic residues" evidence="1">
    <location>
        <begin position="1145"/>
        <end position="1154"/>
    </location>
</feature>
<dbReference type="Proteomes" id="UP001148312">
    <property type="component" value="Unassembled WGS sequence"/>
</dbReference>
<protein>
    <submittedName>
        <fullName evidence="2">Uncharacterized protein</fullName>
    </submittedName>
</protein>
<feature type="region of interest" description="Disordered" evidence="1">
    <location>
        <begin position="1221"/>
        <end position="1256"/>
    </location>
</feature>
<dbReference type="GeneID" id="81620205"/>
<dbReference type="PANTHER" id="PTHR42064:SF1">
    <property type="entry name" value="YALI0F28677P"/>
    <property type="match status" value="1"/>
</dbReference>
<feature type="compositionally biased region" description="Polar residues" evidence="1">
    <location>
        <begin position="1020"/>
        <end position="1030"/>
    </location>
</feature>
<sequence>MPPCQHNVLNDQLSPSINPATLPLPPSPCTTPSAPVVRPEESAWRADPTVGPGELDGTARSTPKLGTPTAAPRESKASVEPTSVEPTAASLSEPVSCDTPSITFEDLARRYRQSHRKRIQRQRLESRLRTAKVSTGVLSRMIRVGNTVQRGLIETLKHEDKSNFVSLYQTLLDLRESCDFTARADEQADWSDESSPSLDAGRHSSMDFLHQLSPQSRTDLLDILHRVRSDPQFLVNRLRSFTSAQLATFISPASSLDFGDPAFPSSFSTATSSSSRVRGQYSMNRISTTSASFKNYVYAFERTDPLTILFCNVFTAQLDSESAESRLRLDVWSTVCAQLISQGSSKFYPLVGQVLSSITHGIWKARPQFELYLMDILQRGAFLLEHTASPAGLDFTPEALDPLRTDVAEEFFASAVDGLFRVLDDPDCGFPSAVFQFAREVLGRLDSPDSRSRFLEYLFVQWFFPKFLYSALTYPEAHGLLLDFHIRKDAREKLLGQVGLRAYSQIYAVLRSMFVTLCPSLQSNSHLSNPHRHHVSVLRPSIKAHVDNMLSRFYVNHSSQPSSAKVSCETESSADCAHRDDSTPNFLLLSSADVVTLLDALFPTPGSPVDPTPGFTGASMHKATNGLRSATSTGNTFAKTALGRIAHGNSSHMARSEDQISQAAARVRFELSDLDERHGRVTMDHPAEENWTILSVASEDSALASTITPSYSRMSSDRDSSFDYHGQAEGDEALHNAVIRLINEDHCHQAGEVNQDALEPKIALATLRGRFNRAMFSAQNNSDFVNAHYWWNLTRQLRRQSLSDGSNSDAWILEPMHKRCMRSLEKSIDVIDRCEMELLFIDQSLHRLHAQVKSLMAVVTKIRIKMWYMTEVKNSMRYEEARHVTTALTMIPTARPQTTDLPEYSRSRFGTRSLGSSLFQKPEVQVLKMMTAPCSQGGPRKLSDEQVDLTRKWLAHSNIENFCKGEERIHRFCYEVRISVNRLVGETMAEAPILWASDLFQRERVSYEGHAGRAFPGLSIPTTPRPSTGASDDHLHSHHLFGSNLSVSDAYNRPPDLSPLIGRKPSIQSFLSDSYRANRDLPSFEVSSMGGSPSRAASTTTTTTSDNHSSFWSAHQGPSTYAASVSTAYSRPPSMISDGAMRQPRRAERKVQGKDEFIEDLRQHLTSLLLSDLGSPVWSCGSETDAWFARYLSHPPVKAQMQKQASFQKFYSDYEKRSHFEKQRQSSGARRSRSLDRSWRFTQKGPSADVSRHLRGGSDKDGFPGFSYEDAFRRLLDTFSRHGNPLVKLNALRDLRSMVIASLVPVQENDSTIRRATKAGQGNGRGSKTFSRACTGRRSFTDLDIPSLLQADTTIPAMAPAASLPFGSTRSTHDVPAEEKIVATLRKLILDVKPKTLFRDLQYISAFVPTEYFAKSDRETAFLQFGLAALSLKEEACHGMVEVADRIVSQELLRRHPLPGAGFHSRPVHAIDDAAEMWIITAKEGNPIAQRELAILYLTHPERLQRVTLPLTRPRDTFKAEMMYRRDKDSKSDPQSMCLALHWMQLSANGGDILARNRLREREEFDSIA</sequence>
<feature type="compositionally biased region" description="Polar residues" evidence="1">
    <location>
        <begin position="7"/>
        <end position="18"/>
    </location>
</feature>
<feature type="region of interest" description="Disordered" evidence="1">
    <location>
        <begin position="1013"/>
        <end position="1035"/>
    </location>
</feature>
<evidence type="ECO:0000256" key="1">
    <source>
        <dbReference type="SAM" id="MobiDB-lite"/>
    </source>
</evidence>
<evidence type="ECO:0000313" key="2">
    <source>
        <dbReference type="EMBL" id="KAJ5495236.1"/>
    </source>
</evidence>
<accession>A0A9X0C292</accession>
<proteinExistence type="predicted"/>
<feature type="region of interest" description="Disordered" evidence="1">
    <location>
        <begin position="1082"/>
        <end position="1113"/>
    </location>
</feature>
<name>A0A9X0C292_9EURO</name>
<evidence type="ECO:0000313" key="3">
    <source>
        <dbReference type="Proteomes" id="UP001148312"/>
    </source>
</evidence>
<dbReference type="EMBL" id="JAPWDQ010000001">
    <property type="protein sequence ID" value="KAJ5495236.1"/>
    <property type="molecule type" value="Genomic_DNA"/>
</dbReference>
<comment type="caution">
    <text evidence="2">The sequence shown here is derived from an EMBL/GenBank/DDBJ whole genome shotgun (WGS) entry which is preliminary data.</text>
</comment>
<organism evidence="2 3">
    <name type="scientific">Penicillium diatomitis</name>
    <dbReference type="NCBI Taxonomy" id="2819901"/>
    <lineage>
        <taxon>Eukaryota</taxon>
        <taxon>Fungi</taxon>
        <taxon>Dikarya</taxon>
        <taxon>Ascomycota</taxon>
        <taxon>Pezizomycotina</taxon>
        <taxon>Eurotiomycetes</taxon>
        <taxon>Eurotiomycetidae</taxon>
        <taxon>Eurotiales</taxon>
        <taxon>Aspergillaceae</taxon>
        <taxon>Penicillium</taxon>
    </lineage>
</organism>
<feature type="region of interest" description="Disordered" evidence="1">
    <location>
        <begin position="1132"/>
        <end position="1154"/>
    </location>
</feature>
<reference evidence="2" key="2">
    <citation type="journal article" date="2023" name="IMA Fungus">
        <title>Comparative genomic study of the Penicillium genus elucidates a diverse pangenome and 15 lateral gene transfer events.</title>
        <authorList>
            <person name="Petersen C."/>
            <person name="Sorensen T."/>
            <person name="Nielsen M.R."/>
            <person name="Sondergaard T.E."/>
            <person name="Sorensen J.L."/>
            <person name="Fitzpatrick D.A."/>
            <person name="Frisvad J.C."/>
            <person name="Nielsen K.L."/>
        </authorList>
    </citation>
    <scope>NUCLEOTIDE SEQUENCE</scope>
    <source>
        <strain evidence="2">IBT 30728</strain>
    </source>
</reference>